<comment type="caution">
    <text evidence="2">The sequence shown here is derived from an EMBL/GenBank/DDBJ whole genome shotgun (WGS) entry which is preliminary data.</text>
</comment>
<organism evidence="2 3">
    <name type="scientific">Ostreobium quekettii</name>
    <dbReference type="NCBI Taxonomy" id="121088"/>
    <lineage>
        <taxon>Eukaryota</taxon>
        <taxon>Viridiplantae</taxon>
        <taxon>Chlorophyta</taxon>
        <taxon>core chlorophytes</taxon>
        <taxon>Ulvophyceae</taxon>
        <taxon>TCBD clade</taxon>
        <taxon>Bryopsidales</taxon>
        <taxon>Ostreobineae</taxon>
        <taxon>Ostreobiaceae</taxon>
        <taxon>Ostreobium</taxon>
    </lineage>
</organism>
<evidence type="ECO:0008006" key="4">
    <source>
        <dbReference type="Google" id="ProtNLM"/>
    </source>
</evidence>
<evidence type="ECO:0000313" key="2">
    <source>
        <dbReference type="EMBL" id="CAD7700932.1"/>
    </source>
</evidence>
<protein>
    <recommendedName>
        <fullName evidence="4">Metallopeptidase</fullName>
    </recommendedName>
</protein>
<feature type="chain" id="PRO_5035866294" description="Metallopeptidase" evidence="1">
    <location>
        <begin position="21"/>
        <end position="538"/>
    </location>
</feature>
<evidence type="ECO:0000313" key="3">
    <source>
        <dbReference type="Proteomes" id="UP000708148"/>
    </source>
</evidence>
<gene>
    <name evidence="2" type="ORF">OSTQU699_LOCUS6291</name>
</gene>
<keyword evidence="1" id="KW-0732">Signal</keyword>
<keyword evidence="3" id="KW-1185">Reference proteome</keyword>
<sequence length="538" mass="58646">MKRWLACACLALLTCAPVGGQRNAAAEDREVDDFILGNTVFWLYHEMGHALVRMLELPVVGREEDAVDGFGVVRMIAKGSGNGSDAALLAAARGWRLFNDMADVESVFWGVHSLDLQRYYAIVCLLVGSDPEGWRQLAVDAGVPEERIDECPGEYELMRGGWERLLAPHAPTASASASNVRSGRSDGIRVTYDRPRREGDRRLQTLIQDSGLVEAAVDDVLSLAELPAVLRVRFGDCQQDGFFDPVALEVRICYSLLAMFRSFVRNDVADRSEDGARGETAVFIPGLSFDEETVALFVLGNTVFAVYHELATALIHDLDLPIVVGESNAADSFAAVLMIPEGPGEPLADELVIEAANGWYLTGLALGEKGGEVTAWSGDDVNLQRYYDVICLFVGSDRRGLMTFERKAGLPRDRARWCGRDYEMAVLGWRELLRPHASSGASGPGVIDVVHEEASGEGNRNLRDLVRDSGVVEAAADSVLSLVDLPRDLQVVIKDCEGGDSGDETFFDVDGGRVVVCHRFLARLEALIREDISQGKGL</sequence>
<dbReference type="Pfam" id="PF14247">
    <property type="entry name" value="DUF4344"/>
    <property type="match status" value="2"/>
</dbReference>
<proteinExistence type="predicted"/>
<evidence type="ECO:0000256" key="1">
    <source>
        <dbReference type="SAM" id="SignalP"/>
    </source>
</evidence>
<reference evidence="2" key="1">
    <citation type="submission" date="2020-12" db="EMBL/GenBank/DDBJ databases">
        <authorList>
            <person name="Iha C."/>
        </authorList>
    </citation>
    <scope>NUCLEOTIDE SEQUENCE</scope>
</reference>
<accession>A0A8S1J177</accession>
<dbReference type="AlphaFoldDB" id="A0A8S1J177"/>
<dbReference type="Proteomes" id="UP000708148">
    <property type="component" value="Unassembled WGS sequence"/>
</dbReference>
<dbReference type="InterPro" id="IPR025644">
    <property type="entry name" value="DUF4344"/>
</dbReference>
<dbReference type="EMBL" id="CAJHUC010001390">
    <property type="protein sequence ID" value="CAD7700932.1"/>
    <property type="molecule type" value="Genomic_DNA"/>
</dbReference>
<name>A0A8S1J177_9CHLO</name>
<feature type="signal peptide" evidence="1">
    <location>
        <begin position="1"/>
        <end position="20"/>
    </location>
</feature>